<name>A0ABQ1PSF4_9ENTE</name>
<keyword evidence="2" id="KW-1185">Reference proteome</keyword>
<comment type="caution">
    <text evidence="1">The sequence shown here is derived from an EMBL/GenBank/DDBJ whole genome shotgun (WGS) entry which is preliminary data.</text>
</comment>
<accession>A0ABQ1PSF4</accession>
<dbReference type="EMBL" id="BMKI01000014">
    <property type="protein sequence ID" value="GGD02825.1"/>
    <property type="molecule type" value="Genomic_DNA"/>
</dbReference>
<organism evidence="1 2">
    <name type="scientific">Enterococcus wangshanyuanii</name>
    <dbReference type="NCBI Taxonomy" id="2005703"/>
    <lineage>
        <taxon>Bacteria</taxon>
        <taxon>Bacillati</taxon>
        <taxon>Bacillota</taxon>
        <taxon>Bacilli</taxon>
        <taxon>Lactobacillales</taxon>
        <taxon>Enterococcaceae</taxon>
        <taxon>Enterococcus</taxon>
    </lineage>
</organism>
<dbReference type="RefSeq" id="WP_088271885.1">
    <property type="nucleotide sequence ID" value="NZ_BMKI01000014.1"/>
</dbReference>
<dbReference type="Proteomes" id="UP000630615">
    <property type="component" value="Unassembled WGS sequence"/>
</dbReference>
<gene>
    <name evidence="1" type="ORF">GCM10011573_35390</name>
</gene>
<sequence>MEKINNYYAGVNFGIFKIVDKEGIFYKIKSIYLENFNESYVTNTQLQIECREATFSEIDYFNKKQKEVYSADTEQTSVTK</sequence>
<proteinExistence type="predicted"/>
<evidence type="ECO:0000313" key="2">
    <source>
        <dbReference type="Proteomes" id="UP000630615"/>
    </source>
</evidence>
<evidence type="ECO:0000313" key="1">
    <source>
        <dbReference type="EMBL" id="GGD02825.1"/>
    </source>
</evidence>
<reference evidence="2" key="1">
    <citation type="journal article" date="2019" name="Int. J. Syst. Evol. Microbiol.">
        <title>The Global Catalogue of Microorganisms (GCM) 10K type strain sequencing project: providing services to taxonomists for standard genome sequencing and annotation.</title>
        <authorList>
            <consortium name="The Broad Institute Genomics Platform"/>
            <consortium name="The Broad Institute Genome Sequencing Center for Infectious Disease"/>
            <person name="Wu L."/>
            <person name="Ma J."/>
        </authorList>
    </citation>
    <scope>NUCLEOTIDE SEQUENCE [LARGE SCALE GENOMIC DNA]</scope>
    <source>
        <strain evidence="2">CGMCC 1.15942</strain>
    </source>
</reference>
<protein>
    <submittedName>
        <fullName evidence="1">Uncharacterized protein</fullName>
    </submittedName>
</protein>